<dbReference type="InterPro" id="IPR008965">
    <property type="entry name" value="CBM2/CBM3_carb-bd_dom_sf"/>
</dbReference>
<dbReference type="AlphaFoldDB" id="A0A455W9Q3"/>
<dbReference type="GO" id="GO:0015627">
    <property type="term" value="C:type II protein secretion system complex"/>
    <property type="evidence" value="ECO:0007669"/>
    <property type="project" value="TreeGrafter"/>
</dbReference>
<evidence type="ECO:0000256" key="4">
    <source>
        <dbReference type="SAM" id="MobiDB-lite"/>
    </source>
</evidence>
<comment type="subcellular location">
    <subcellularLocation>
        <location evidence="3">Cell outer membrane</location>
    </subcellularLocation>
</comment>
<dbReference type="Gene3D" id="3.30.1370.120">
    <property type="match status" value="1"/>
</dbReference>
<dbReference type="InterPro" id="IPR005644">
    <property type="entry name" value="NolW-like"/>
</dbReference>
<dbReference type="InterPro" id="IPR038591">
    <property type="entry name" value="NolW-like_sf"/>
</dbReference>
<protein>
    <submittedName>
        <fullName evidence="7">Type II secretion system protein</fullName>
    </submittedName>
</protein>
<evidence type="ECO:0000259" key="6">
    <source>
        <dbReference type="Pfam" id="PF03958"/>
    </source>
</evidence>
<dbReference type="CDD" id="cd08547">
    <property type="entry name" value="Type_II_cohesin"/>
    <property type="match status" value="1"/>
</dbReference>
<evidence type="ECO:0000313" key="7">
    <source>
        <dbReference type="EMBL" id="BBJ02572.1"/>
    </source>
</evidence>
<feature type="compositionally biased region" description="Basic and acidic residues" evidence="4">
    <location>
        <begin position="614"/>
        <end position="623"/>
    </location>
</feature>
<evidence type="ECO:0000256" key="2">
    <source>
        <dbReference type="RuleBase" id="RU004003"/>
    </source>
</evidence>
<keyword evidence="3" id="KW-0813">Transport</keyword>
<evidence type="ECO:0000256" key="1">
    <source>
        <dbReference type="ARBA" id="ARBA00022729"/>
    </source>
</evidence>
<dbReference type="SUPFAM" id="SSF49384">
    <property type="entry name" value="Carbohydrate-binding domain"/>
    <property type="match status" value="1"/>
</dbReference>
<sequence length="779" mass="86054">MNLVFMYQQSSMKGLRLWLILLVTGLVSGLGGCASQPTNHDLAYYQHMVEEHPQNQIFKLELQRAEFLKEQEINRKAQEMINLVRYDAATLIVAEGLAELPESLILKELKEKLVDLSDSIAAYDNAIKLIEQGEVVAAIDALEQSVRLDPGNDEAMTLLKRIKKRQIPSRRVDTIDLNFNKLELRSAIEFIARSYGINVIFDESVKDVPVTLDIDSLDFYQALDLMLQMSRHYFKVVDSKTIVVYPDSKDKRAQYEELMLRAVQLEFINVKDMAAILKAVLNIGNITLNESSNLLMIRESPQVMGLVDQLITINDVPQPQVLLDVEILEINKSNSRQAGVDFGSYQIGLSTDSIPISESILGSINENSEMTIPSVSLKALKQDVDAKILANPKVRVVNQKQAKIHIGDRVPLRSSSILDATGQTRTTFEYQEIGIRLAVKPQIHPNNDTTLEVSLEVSALGENLGTTEEPAFRIGSRNAETMMVLKDGESVLLGGLIREEERRSFSTFPGIERDSFLAKLFSFSDTSEGRTDVLLTITPRVIRKNRLNEVLHDLEMETGTLERTYAPTNDAIYRLRVGAPKFTSIDQMEADQRLNLSIDSGLTAESSAKVEGGQVRRPDRQHNEPPAPELAPSQNDVGQTPRPVNDSSPVLSVTPDKQEVASGAEVTLRLQVTSPEDLRQIASGILFNPNILEFVGAEVIQPYTTDVAVNLDSTGGSASIEVDVNPDLQGALDAVGVIELTFKALRNGTSFIVLKTPVLTSEGGGKQGGIARNGRVTIN</sequence>
<reference evidence="7" key="1">
    <citation type="submission" date="2019-03" db="EMBL/GenBank/DDBJ databases">
        <title>Whole genome analysis of nitrate-reducing bacteria Marinobacter hydrocarbonoclasticus YB03.</title>
        <authorList>
            <person name="Azam A.H."/>
            <person name="Yuk S.R."/>
            <person name="Kamarisima K."/>
            <person name="Miyanaga K."/>
            <person name="Tanji Y."/>
        </authorList>
    </citation>
    <scope>NUCLEOTIDE SEQUENCE</scope>
    <source>
        <strain evidence="7">YB03</strain>
    </source>
</reference>
<dbReference type="Gene3D" id="1.25.40.10">
    <property type="entry name" value="Tetratricopeptide repeat domain"/>
    <property type="match status" value="1"/>
</dbReference>
<dbReference type="GO" id="GO:0030246">
    <property type="term" value="F:carbohydrate binding"/>
    <property type="evidence" value="ECO:0007669"/>
    <property type="project" value="InterPro"/>
</dbReference>
<name>A0A455W9Q3_MARNT</name>
<dbReference type="InterPro" id="IPR011990">
    <property type="entry name" value="TPR-like_helical_dom_sf"/>
</dbReference>
<dbReference type="Pfam" id="PF00263">
    <property type="entry name" value="Secretin"/>
    <property type="match status" value="1"/>
</dbReference>
<dbReference type="PANTHER" id="PTHR30332:SF17">
    <property type="entry name" value="TYPE IV PILIATION SYSTEM PROTEIN DR_0774-RELATED"/>
    <property type="match status" value="1"/>
</dbReference>
<feature type="domain" description="Type II/III secretion system secretin-like" evidence="5">
    <location>
        <begin position="379"/>
        <end position="543"/>
    </location>
</feature>
<dbReference type="PANTHER" id="PTHR30332">
    <property type="entry name" value="PROBABLE GENERAL SECRETION PATHWAY PROTEIN D"/>
    <property type="match status" value="1"/>
</dbReference>
<dbReference type="GO" id="GO:0009279">
    <property type="term" value="C:cell outer membrane"/>
    <property type="evidence" value="ECO:0007669"/>
    <property type="project" value="UniProtKB-SubCell"/>
</dbReference>
<feature type="region of interest" description="Disordered" evidence="4">
    <location>
        <begin position="605"/>
        <end position="650"/>
    </location>
</feature>
<evidence type="ECO:0000256" key="3">
    <source>
        <dbReference type="RuleBase" id="RU004004"/>
    </source>
</evidence>
<comment type="similarity">
    <text evidence="2">Belongs to the bacterial secretin family.</text>
</comment>
<organism evidence="7">
    <name type="scientific">Marinobacter nauticus</name>
    <name type="common">Marinobacter hydrocarbonoclasticus</name>
    <name type="synonym">Marinobacter aquaeolei</name>
    <dbReference type="NCBI Taxonomy" id="2743"/>
    <lineage>
        <taxon>Bacteria</taxon>
        <taxon>Pseudomonadati</taxon>
        <taxon>Pseudomonadota</taxon>
        <taxon>Gammaproteobacteria</taxon>
        <taxon>Pseudomonadales</taxon>
        <taxon>Marinobacteraceae</taxon>
        <taxon>Marinobacter</taxon>
    </lineage>
</organism>
<dbReference type="Pfam" id="PF03958">
    <property type="entry name" value="Secretin_N"/>
    <property type="match status" value="1"/>
</dbReference>
<dbReference type="EMBL" id="AP019537">
    <property type="protein sequence ID" value="BBJ02572.1"/>
    <property type="molecule type" value="Genomic_DNA"/>
</dbReference>
<gene>
    <name evidence="7" type="primary">pulQ</name>
    <name evidence="7" type="ORF">YBY_04200</name>
</gene>
<dbReference type="InterPro" id="IPR004846">
    <property type="entry name" value="T2SS/T3SS_dom"/>
</dbReference>
<dbReference type="InterPro" id="IPR050810">
    <property type="entry name" value="Bact_Secretion_Sys_Channel"/>
</dbReference>
<evidence type="ECO:0000259" key="5">
    <source>
        <dbReference type="Pfam" id="PF00263"/>
    </source>
</evidence>
<feature type="domain" description="NolW-like" evidence="6">
    <location>
        <begin position="261"/>
        <end position="320"/>
    </location>
</feature>
<proteinExistence type="inferred from homology"/>
<dbReference type="Gene3D" id="2.60.40.680">
    <property type="match status" value="1"/>
</dbReference>
<accession>A0A455W9Q3</accession>
<dbReference type="GO" id="GO:0009306">
    <property type="term" value="P:protein secretion"/>
    <property type="evidence" value="ECO:0007669"/>
    <property type="project" value="InterPro"/>
</dbReference>
<keyword evidence="1" id="KW-0732">Signal</keyword>